<dbReference type="GO" id="GO:0099095">
    <property type="term" value="F:ligand-gated monoatomic anion channel activity"/>
    <property type="evidence" value="ECO:0007669"/>
    <property type="project" value="UniProtKB-ARBA"/>
</dbReference>
<evidence type="ECO:0000259" key="16">
    <source>
        <dbReference type="Pfam" id="PF02931"/>
    </source>
</evidence>
<dbReference type="InterPro" id="IPR036719">
    <property type="entry name" value="Neuro-gated_channel_TM_sf"/>
</dbReference>
<feature type="chain" id="PRO_5022250373" evidence="15">
    <location>
        <begin position="25"/>
        <end position="598"/>
    </location>
</feature>
<dbReference type="OrthoDB" id="203862at2759"/>
<dbReference type="Pfam" id="PF02931">
    <property type="entry name" value="Neur_chan_LBD"/>
    <property type="match status" value="1"/>
</dbReference>
<dbReference type="Gene3D" id="2.70.170.10">
    <property type="entry name" value="Neurotransmitter-gated ion-channel ligand-binding domain"/>
    <property type="match status" value="1"/>
</dbReference>
<reference evidence="18 19" key="1">
    <citation type="submission" date="2017-12" db="EMBL/GenBank/DDBJ databases">
        <title>Hemimetabolous genomes reveal molecular basis of termite eusociality.</title>
        <authorList>
            <person name="Harrison M.C."/>
            <person name="Jongepier E."/>
            <person name="Robertson H.M."/>
            <person name="Arning N."/>
            <person name="Bitard-Feildel T."/>
            <person name="Chao H."/>
            <person name="Childers C.P."/>
            <person name="Dinh H."/>
            <person name="Doddapaneni H."/>
            <person name="Dugan S."/>
            <person name="Gowin J."/>
            <person name="Greiner C."/>
            <person name="Han Y."/>
            <person name="Hu H."/>
            <person name="Hughes D.S.T."/>
            <person name="Huylmans A.-K."/>
            <person name="Kemena C."/>
            <person name="Kremer L.P.M."/>
            <person name="Lee S.L."/>
            <person name="Lopez-Ezquerra A."/>
            <person name="Mallet L."/>
            <person name="Monroy-Kuhn J.M."/>
            <person name="Moser A."/>
            <person name="Murali S.C."/>
            <person name="Muzny D.M."/>
            <person name="Otani S."/>
            <person name="Piulachs M.-D."/>
            <person name="Poelchau M."/>
            <person name="Qu J."/>
            <person name="Schaub F."/>
            <person name="Wada-Katsumata A."/>
            <person name="Worley K.C."/>
            <person name="Xie Q."/>
            <person name="Ylla G."/>
            <person name="Poulsen M."/>
            <person name="Gibbs R.A."/>
            <person name="Schal C."/>
            <person name="Richards S."/>
            <person name="Belles X."/>
            <person name="Korb J."/>
            <person name="Bornberg-Bauer E."/>
        </authorList>
    </citation>
    <scope>NUCLEOTIDE SEQUENCE [LARGE SCALE GENOMIC DNA]</scope>
    <source>
        <tissue evidence="18">Whole body</tissue>
    </source>
</reference>
<name>A0A2J7RFN3_9NEOP</name>
<feature type="domain" description="Neurotransmitter-gated ion-channel ligand-binding" evidence="16">
    <location>
        <begin position="39"/>
        <end position="244"/>
    </location>
</feature>
<dbReference type="CDD" id="cd19049">
    <property type="entry name" value="LGIC_TM_anion"/>
    <property type="match status" value="1"/>
</dbReference>
<dbReference type="GO" id="GO:0004888">
    <property type="term" value="F:transmembrane signaling receptor activity"/>
    <property type="evidence" value="ECO:0007669"/>
    <property type="project" value="InterPro"/>
</dbReference>
<organism evidence="18 19">
    <name type="scientific">Cryptotermes secundus</name>
    <dbReference type="NCBI Taxonomy" id="105785"/>
    <lineage>
        <taxon>Eukaryota</taxon>
        <taxon>Metazoa</taxon>
        <taxon>Ecdysozoa</taxon>
        <taxon>Arthropoda</taxon>
        <taxon>Hexapoda</taxon>
        <taxon>Insecta</taxon>
        <taxon>Pterygota</taxon>
        <taxon>Neoptera</taxon>
        <taxon>Polyneoptera</taxon>
        <taxon>Dictyoptera</taxon>
        <taxon>Blattodea</taxon>
        <taxon>Blattoidea</taxon>
        <taxon>Termitoidae</taxon>
        <taxon>Kalotermitidae</taxon>
        <taxon>Cryptotermitinae</taxon>
        <taxon>Cryptotermes</taxon>
    </lineage>
</organism>
<feature type="transmembrane region" description="Helical" evidence="15">
    <location>
        <begin position="311"/>
        <end position="332"/>
    </location>
</feature>
<dbReference type="FunFam" id="2.70.170.10:FF:000003">
    <property type="entry name" value="Putative gamma-aminobutyric acid receptor subunit gamma-2"/>
    <property type="match status" value="1"/>
</dbReference>
<evidence type="ECO:0000256" key="13">
    <source>
        <dbReference type="ARBA" id="ARBA00023303"/>
    </source>
</evidence>
<evidence type="ECO:0000313" key="19">
    <source>
        <dbReference type="Proteomes" id="UP000235965"/>
    </source>
</evidence>
<dbReference type="InterPro" id="IPR006028">
    <property type="entry name" value="GABAA/Glycine_rcpt"/>
</dbReference>
<evidence type="ECO:0000256" key="15">
    <source>
        <dbReference type="RuleBase" id="RU000687"/>
    </source>
</evidence>
<dbReference type="GO" id="GO:0005230">
    <property type="term" value="F:extracellular ligand-gated monoatomic ion channel activity"/>
    <property type="evidence" value="ECO:0007669"/>
    <property type="project" value="InterPro"/>
</dbReference>
<proteinExistence type="inferred from homology"/>
<evidence type="ECO:0000313" key="18">
    <source>
        <dbReference type="EMBL" id="PNF39642.1"/>
    </source>
</evidence>
<keyword evidence="11" id="KW-0868">Chloride</keyword>
<evidence type="ECO:0000256" key="5">
    <source>
        <dbReference type="ARBA" id="ARBA00022989"/>
    </source>
</evidence>
<dbReference type="PRINTS" id="PR00252">
    <property type="entry name" value="NRIONCHANNEL"/>
</dbReference>
<dbReference type="Proteomes" id="UP000235965">
    <property type="component" value="Unassembled WGS sequence"/>
</dbReference>
<feature type="transmembrane region" description="Helical" evidence="15">
    <location>
        <begin position="569"/>
        <end position="589"/>
    </location>
</feature>
<dbReference type="InParanoid" id="A0A2J7RFN3"/>
<dbReference type="CDD" id="cd19007">
    <property type="entry name" value="LGIC_ECD_GABAR_GRD-like"/>
    <property type="match status" value="1"/>
</dbReference>
<dbReference type="InterPro" id="IPR036734">
    <property type="entry name" value="Neur_chan_lig-bd_sf"/>
</dbReference>
<feature type="transmembrane region" description="Helical" evidence="15">
    <location>
        <begin position="280"/>
        <end position="299"/>
    </location>
</feature>
<dbReference type="PANTHER" id="PTHR18945">
    <property type="entry name" value="NEUROTRANSMITTER GATED ION CHANNEL"/>
    <property type="match status" value="1"/>
</dbReference>
<gene>
    <name evidence="18" type="ORF">B7P43_G05654</name>
</gene>
<keyword evidence="12" id="KW-0628">Postsynaptic cell membrane</keyword>
<keyword evidence="9" id="KW-1015">Disulfide bond</keyword>
<evidence type="ECO:0000256" key="4">
    <source>
        <dbReference type="ARBA" id="ARBA00022729"/>
    </source>
</evidence>
<evidence type="ECO:0000256" key="12">
    <source>
        <dbReference type="ARBA" id="ARBA00023257"/>
    </source>
</evidence>
<dbReference type="Gene3D" id="1.20.58.390">
    <property type="entry name" value="Neurotransmitter-gated ion-channel transmembrane domain"/>
    <property type="match status" value="1"/>
</dbReference>
<keyword evidence="1 15" id="KW-0813">Transport</keyword>
<evidence type="ECO:0000256" key="6">
    <source>
        <dbReference type="ARBA" id="ARBA00023018"/>
    </source>
</evidence>
<evidence type="ECO:0000256" key="3">
    <source>
        <dbReference type="ARBA" id="ARBA00022692"/>
    </source>
</evidence>
<keyword evidence="6" id="KW-0770">Synapse</keyword>
<dbReference type="InterPro" id="IPR038050">
    <property type="entry name" value="Neuro_actylchol_rec"/>
</dbReference>
<dbReference type="GO" id="GO:0005254">
    <property type="term" value="F:chloride channel activity"/>
    <property type="evidence" value="ECO:0007669"/>
    <property type="project" value="UniProtKB-ARBA"/>
</dbReference>
<comment type="subcellular location">
    <subcellularLocation>
        <location evidence="14">Postsynaptic cell membrane</location>
        <topology evidence="14">Multi-pass membrane protein</topology>
    </subcellularLocation>
</comment>
<keyword evidence="10" id="KW-0325">Glycoprotein</keyword>
<dbReference type="PROSITE" id="PS00236">
    <property type="entry name" value="NEUROTR_ION_CHANNEL"/>
    <property type="match status" value="1"/>
</dbReference>
<keyword evidence="8 15" id="KW-0472">Membrane</keyword>
<keyword evidence="4 15" id="KW-0732">Signal</keyword>
<keyword evidence="19" id="KW-1185">Reference proteome</keyword>
<evidence type="ECO:0000256" key="1">
    <source>
        <dbReference type="ARBA" id="ARBA00022448"/>
    </source>
</evidence>
<keyword evidence="13 15" id="KW-0407">Ion channel</keyword>
<dbReference type="SUPFAM" id="SSF63712">
    <property type="entry name" value="Nicotinic receptor ligand binding domain-like"/>
    <property type="match status" value="1"/>
</dbReference>
<keyword evidence="3 15" id="KW-0812">Transmembrane</keyword>
<feature type="domain" description="Neurotransmitter-gated ion-channel transmembrane" evidence="17">
    <location>
        <begin position="252"/>
        <end position="341"/>
    </location>
</feature>
<dbReference type="SUPFAM" id="SSF90112">
    <property type="entry name" value="Neurotransmitter-gated ion-channel transmembrane pore"/>
    <property type="match status" value="1"/>
</dbReference>
<feature type="signal peptide" evidence="15">
    <location>
        <begin position="1"/>
        <end position="24"/>
    </location>
</feature>
<dbReference type="NCBIfam" id="TIGR00860">
    <property type="entry name" value="LIC"/>
    <property type="match status" value="1"/>
</dbReference>
<evidence type="ECO:0000256" key="14">
    <source>
        <dbReference type="ARBA" id="ARBA00034104"/>
    </source>
</evidence>
<dbReference type="InterPro" id="IPR006029">
    <property type="entry name" value="Neurotrans-gated_channel_TM"/>
</dbReference>
<dbReference type="InterPro" id="IPR018000">
    <property type="entry name" value="Neurotransmitter_ion_chnl_CS"/>
</dbReference>
<evidence type="ECO:0000256" key="7">
    <source>
        <dbReference type="ARBA" id="ARBA00023065"/>
    </source>
</evidence>
<dbReference type="InterPro" id="IPR006202">
    <property type="entry name" value="Neur_chan_lig-bd"/>
</dbReference>
<dbReference type="AlphaFoldDB" id="A0A2J7RFN3"/>
<evidence type="ECO:0000259" key="17">
    <source>
        <dbReference type="Pfam" id="PF02932"/>
    </source>
</evidence>
<dbReference type="PRINTS" id="PR00253">
    <property type="entry name" value="GABAARECEPTR"/>
</dbReference>
<dbReference type="Pfam" id="PF02932">
    <property type="entry name" value="Neur_chan_memb"/>
    <property type="match status" value="1"/>
</dbReference>
<keyword evidence="7 15" id="KW-0406">Ion transport</keyword>
<sequence>MIARVAAILSIVGVLTTLWDPSGAVLRDYRFLSKNITSTLDQLLNKSRYDKGIRPDFGGSPVTIRVNMHIKSMGSVSETDQEYVMDCYFRQSWYDRRLGFSFPGLDEFSLSWLFLDRVWKPDTFFLNGKKSHLHRITVPNKFLRLRNDGFLTYSMRLTIKASCPMHLRKFPLDSQSCPLLIGSYGYRTNDLVYEWDKVRPVVVEDNVELSQYKLVNITTEHVGKFVRETDEYSVIKAEFHLRRNIGYFVLQLYVPCGLIVSCSWVSFWIDPAAVPARVQLGVTTVLSMTTIGFGGRAQMPRVSYATALDSFVIICFSFVFAVMIEYAAINFFDKIVGDMKKLLQERGARKKTLADPANLNAEQPRSVSMLNISSPSSQDYSEVTGDLDAHLKVPGLEERRKSLVSLAAPLVDSLKRNIQRRKSEISLHLPSLPILSQRRKSEASLAKPPIPLITVTGNEDDPERPVEEECVREEIQRKRHVPEDEVVDISGDEVFEDVGDQTDENKYEEGKCLRHVNAAMNILGKFVMKPWKSWKEAKIAPREEDVYRMIVTGETPNKFSRIDIESRKYFPIAFCILISSYWVAYMYYITDEFPVKEY</sequence>
<feature type="transmembrane region" description="Helical" evidence="15">
    <location>
        <begin position="245"/>
        <end position="268"/>
    </location>
</feature>
<evidence type="ECO:0000256" key="2">
    <source>
        <dbReference type="ARBA" id="ARBA00022475"/>
    </source>
</evidence>
<keyword evidence="5 15" id="KW-1133">Transmembrane helix</keyword>
<dbReference type="EMBL" id="NEVH01004410">
    <property type="protein sequence ID" value="PNF39642.1"/>
    <property type="molecule type" value="Genomic_DNA"/>
</dbReference>
<dbReference type="GO" id="GO:0045211">
    <property type="term" value="C:postsynaptic membrane"/>
    <property type="evidence" value="ECO:0007669"/>
    <property type="project" value="UniProtKB-SubCell"/>
</dbReference>
<evidence type="ECO:0000256" key="9">
    <source>
        <dbReference type="ARBA" id="ARBA00023157"/>
    </source>
</evidence>
<dbReference type="InterPro" id="IPR006201">
    <property type="entry name" value="Neur_channel"/>
</dbReference>
<comment type="caution">
    <text evidence="18">The sequence shown here is derived from an EMBL/GenBank/DDBJ whole genome shotgun (WGS) entry which is preliminary data.</text>
</comment>
<accession>A0A2J7RFN3</accession>
<protein>
    <submittedName>
        <fullName evidence="18">Gamma-aminobutyric acid receptor subunit alpha-6</fullName>
    </submittedName>
</protein>
<keyword evidence="2" id="KW-1003">Cell membrane</keyword>
<evidence type="ECO:0000256" key="10">
    <source>
        <dbReference type="ARBA" id="ARBA00023180"/>
    </source>
</evidence>
<evidence type="ECO:0000256" key="11">
    <source>
        <dbReference type="ARBA" id="ARBA00023214"/>
    </source>
</evidence>
<comment type="similarity">
    <text evidence="15">Belongs to the ligand-gated ion channel (TC 1.A.9) family.</text>
</comment>
<dbReference type="STRING" id="105785.A0A2J7RFN3"/>
<keyword evidence="18" id="KW-0675">Receptor</keyword>
<evidence type="ECO:0000256" key="8">
    <source>
        <dbReference type="ARBA" id="ARBA00023136"/>
    </source>
</evidence>